<comment type="caution">
    <text evidence="1">The sequence shown here is derived from an EMBL/GenBank/DDBJ whole genome shotgun (WGS) entry which is preliminary data.</text>
</comment>
<accession>A0ABV9T697</accession>
<sequence length="134" mass="15420">MYLTVIRLIALFFLLGLFSCSNQVEYIELEVLVSDTVKIEEKVLARIYSNNSDWKIVKAYFECEDKLKADKVDALNETIEGCSKELFVRNDTVIIQFTPTKLGLNDFGKIKTLMKKGSDKFKVLESDFSYIVIQ</sequence>
<evidence type="ECO:0000313" key="2">
    <source>
        <dbReference type="Proteomes" id="UP001595818"/>
    </source>
</evidence>
<dbReference type="RefSeq" id="WP_377067990.1">
    <property type="nucleotide sequence ID" value="NZ_JBHSJJ010000016.1"/>
</dbReference>
<gene>
    <name evidence="1" type="ORF">ACFPFU_21485</name>
</gene>
<dbReference type="EMBL" id="JBHSJJ010000016">
    <property type="protein sequence ID" value="MFC4874291.1"/>
    <property type="molecule type" value="Genomic_DNA"/>
</dbReference>
<protein>
    <submittedName>
        <fullName evidence="1">Uncharacterized protein</fullName>
    </submittedName>
</protein>
<proteinExistence type="predicted"/>
<reference evidence="2" key="1">
    <citation type="journal article" date="2019" name="Int. J. Syst. Evol. Microbiol.">
        <title>The Global Catalogue of Microorganisms (GCM) 10K type strain sequencing project: providing services to taxonomists for standard genome sequencing and annotation.</title>
        <authorList>
            <consortium name="The Broad Institute Genomics Platform"/>
            <consortium name="The Broad Institute Genome Sequencing Center for Infectious Disease"/>
            <person name="Wu L."/>
            <person name="Ma J."/>
        </authorList>
    </citation>
    <scope>NUCLEOTIDE SEQUENCE [LARGE SCALE GENOMIC DNA]</scope>
    <source>
        <strain evidence="2">CGMCC 4.7466</strain>
    </source>
</reference>
<evidence type="ECO:0000313" key="1">
    <source>
        <dbReference type="EMBL" id="MFC4874291.1"/>
    </source>
</evidence>
<keyword evidence="2" id="KW-1185">Reference proteome</keyword>
<dbReference type="PROSITE" id="PS51257">
    <property type="entry name" value="PROKAR_LIPOPROTEIN"/>
    <property type="match status" value="1"/>
</dbReference>
<dbReference type="Proteomes" id="UP001595818">
    <property type="component" value="Unassembled WGS sequence"/>
</dbReference>
<name>A0ABV9T697_9BACT</name>
<organism evidence="1 2">
    <name type="scientific">Negadavirga shengliensis</name>
    <dbReference type="NCBI Taxonomy" id="1389218"/>
    <lineage>
        <taxon>Bacteria</taxon>
        <taxon>Pseudomonadati</taxon>
        <taxon>Bacteroidota</taxon>
        <taxon>Cytophagia</taxon>
        <taxon>Cytophagales</taxon>
        <taxon>Cyclobacteriaceae</taxon>
        <taxon>Negadavirga</taxon>
    </lineage>
</organism>